<evidence type="ECO:0000313" key="3">
    <source>
        <dbReference type="EMBL" id="EDR03216.1"/>
    </source>
</evidence>
<dbReference type="OrthoDB" id="3037750at2759"/>
<keyword evidence="2" id="KW-0732">Signal</keyword>
<keyword evidence="1" id="KW-1133">Transmembrane helix</keyword>
<dbReference type="GeneID" id="6081745"/>
<gene>
    <name evidence="3" type="ORF">LACBIDRAFT_307406</name>
</gene>
<feature type="transmembrane region" description="Helical" evidence="1">
    <location>
        <begin position="104"/>
        <end position="124"/>
    </location>
</feature>
<dbReference type="EMBL" id="DS547125">
    <property type="protein sequence ID" value="EDR03216.1"/>
    <property type="molecule type" value="Genomic_DNA"/>
</dbReference>
<keyword evidence="4" id="KW-1185">Reference proteome</keyword>
<evidence type="ECO:0000256" key="2">
    <source>
        <dbReference type="SAM" id="SignalP"/>
    </source>
</evidence>
<sequence length="369" mass="41186">MLRIASIAFLLGCLVLFRTDAEKQLWMGSQVGCSKKSRGNHTIRWDFFNDRLSHLYAEIVWNHRCDEFNPSGFWCWCPPTAYSDCVSQCTGVPNPDVGGVALAWVWPILLGFVVNASTLILLNLPAYHRGRALHVLYGLSDDDDSQSQLTAWEQLIRPLLEEWKTVCVLATLTSGAALATFQIPSFNNNLMIPALAYLTLISMTTAILLSSIVIIHLGGETRDPVFIQTWLESGRCGEFLCYDTVKKVFMRHPFQGFSIFHLVCGAPLLVGGHCEHSDGLFADRIKLRRGPGAVDWFCIQLLEARETTIDRFGSSLATENDSYNLTRPRLEYDGSSKLVSKMYGSIHTYPRGIDKTLGPANLMVIATKS</sequence>
<dbReference type="InParanoid" id="B0DQ26"/>
<reference evidence="3 4" key="1">
    <citation type="journal article" date="2008" name="Nature">
        <title>The genome of Laccaria bicolor provides insights into mycorrhizal symbiosis.</title>
        <authorList>
            <person name="Martin F."/>
            <person name="Aerts A."/>
            <person name="Ahren D."/>
            <person name="Brun A."/>
            <person name="Danchin E.G.J."/>
            <person name="Duchaussoy F."/>
            <person name="Gibon J."/>
            <person name="Kohler A."/>
            <person name="Lindquist E."/>
            <person name="Pereda V."/>
            <person name="Salamov A."/>
            <person name="Shapiro H.J."/>
            <person name="Wuyts J."/>
            <person name="Blaudez D."/>
            <person name="Buee M."/>
            <person name="Brokstein P."/>
            <person name="Canbaeck B."/>
            <person name="Cohen D."/>
            <person name="Courty P.E."/>
            <person name="Coutinho P.M."/>
            <person name="Delaruelle C."/>
            <person name="Detter J.C."/>
            <person name="Deveau A."/>
            <person name="DiFazio S."/>
            <person name="Duplessis S."/>
            <person name="Fraissinet-Tachet L."/>
            <person name="Lucic E."/>
            <person name="Frey-Klett P."/>
            <person name="Fourrey C."/>
            <person name="Feussner I."/>
            <person name="Gay G."/>
            <person name="Grimwood J."/>
            <person name="Hoegger P.J."/>
            <person name="Jain P."/>
            <person name="Kilaru S."/>
            <person name="Labbe J."/>
            <person name="Lin Y.C."/>
            <person name="Legue V."/>
            <person name="Le Tacon F."/>
            <person name="Marmeisse R."/>
            <person name="Melayah D."/>
            <person name="Montanini B."/>
            <person name="Muratet M."/>
            <person name="Nehls U."/>
            <person name="Niculita-Hirzel H."/>
            <person name="Oudot-Le Secq M.P."/>
            <person name="Peter M."/>
            <person name="Quesneville H."/>
            <person name="Rajashekar B."/>
            <person name="Reich M."/>
            <person name="Rouhier N."/>
            <person name="Schmutz J."/>
            <person name="Yin T."/>
            <person name="Chalot M."/>
            <person name="Henrissat B."/>
            <person name="Kuees U."/>
            <person name="Lucas S."/>
            <person name="Van de Peer Y."/>
            <person name="Podila G.K."/>
            <person name="Polle A."/>
            <person name="Pukkila P.J."/>
            <person name="Richardson P.M."/>
            <person name="Rouze P."/>
            <person name="Sanders I.R."/>
            <person name="Stajich J.E."/>
            <person name="Tunlid A."/>
            <person name="Tuskan G."/>
            <person name="Grigoriev I.V."/>
        </authorList>
    </citation>
    <scope>NUCLEOTIDE SEQUENCE [LARGE SCALE GENOMIC DNA]</scope>
    <source>
        <strain evidence="4">S238N-H82 / ATCC MYA-4686</strain>
    </source>
</reference>
<evidence type="ECO:0000256" key="1">
    <source>
        <dbReference type="SAM" id="Phobius"/>
    </source>
</evidence>
<protein>
    <submittedName>
        <fullName evidence="3">Predicted protein</fullName>
    </submittedName>
</protein>
<dbReference type="AlphaFoldDB" id="B0DQ26"/>
<dbReference type="Proteomes" id="UP000001194">
    <property type="component" value="Unassembled WGS sequence"/>
</dbReference>
<feature type="chain" id="PRO_5002747295" evidence="2">
    <location>
        <begin position="22"/>
        <end position="369"/>
    </location>
</feature>
<proteinExistence type="predicted"/>
<feature type="transmembrane region" description="Helical" evidence="1">
    <location>
        <begin position="195"/>
        <end position="217"/>
    </location>
</feature>
<dbReference type="HOGENOM" id="CLU_750208_0_0_1"/>
<keyword evidence="1" id="KW-0812">Transmembrane</keyword>
<organism evidence="4">
    <name type="scientific">Laccaria bicolor (strain S238N-H82 / ATCC MYA-4686)</name>
    <name type="common">Bicoloured deceiver</name>
    <name type="synonym">Laccaria laccata var. bicolor</name>
    <dbReference type="NCBI Taxonomy" id="486041"/>
    <lineage>
        <taxon>Eukaryota</taxon>
        <taxon>Fungi</taxon>
        <taxon>Dikarya</taxon>
        <taxon>Basidiomycota</taxon>
        <taxon>Agaricomycotina</taxon>
        <taxon>Agaricomycetes</taxon>
        <taxon>Agaricomycetidae</taxon>
        <taxon>Agaricales</taxon>
        <taxon>Agaricineae</taxon>
        <taxon>Hydnangiaceae</taxon>
        <taxon>Laccaria</taxon>
    </lineage>
</organism>
<accession>B0DQ26</accession>
<keyword evidence="1" id="KW-0472">Membrane</keyword>
<name>B0DQ26_LACBS</name>
<evidence type="ECO:0000313" key="4">
    <source>
        <dbReference type="Proteomes" id="UP000001194"/>
    </source>
</evidence>
<dbReference type="RefSeq" id="XP_001886012.1">
    <property type="nucleotide sequence ID" value="XM_001885977.1"/>
</dbReference>
<feature type="signal peptide" evidence="2">
    <location>
        <begin position="1"/>
        <end position="21"/>
    </location>
</feature>
<dbReference type="KEGG" id="lbc:LACBIDRAFT_307406"/>